<evidence type="ECO:0000256" key="1">
    <source>
        <dbReference type="ARBA" id="ARBA00004651"/>
    </source>
</evidence>
<feature type="transmembrane region" description="Helical" evidence="7">
    <location>
        <begin position="50"/>
        <end position="70"/>
    </location>
</feature>
<evidence type="ECO:0000256" key="3">
    <source>
        <dbReference type="ARBA" id="ARBA00022475"/>
    </source>
</evidence>
<dbReference type="AlphaFoldDB" id="X1AGN9"/>
<organism evidence="8">
    <name type="scientific">marine sediment metagenome</name>
    <dbReference type="NCBI Taxonomy" id="412755"/>
    <lineage>
        <taxon>unclassified sequences</taxon>
        <taxon>metagenomes</taxon>
        <taxon>ecological metagenomes</taxon>
    </lineage>
</organism>
<sequence length="236" mass="26135">MIGWDIAISRLILAIIFGVIIGLIMAFFFRKGEEQLGEENLNLKSKNLPPRILTFIITLVLILLVGTAKFPAQLKYILISILTFSLIMIVIFILKREEAITWLKETYFFTKSIIPLLLIGVFLSGIATKIIPKELVSNLAGKNNLLSNFGGVLFGIFVYFPTLIEVPVAQTFLKLGMAKGPLLAYLLADPELSIQSILVTSKIIGKKKVAIYVILVAIACTIAGLSYGFFTTIKFF</sequence>
<feature type="transmembrane region" description="Helical" evidence="7">
    <location>
        <begin position="151"/>
        <end position="173"/>
    </location>
</feature>
<feature type="transmembrane region" description="Helical" evidence="7">
    <location>
        <begin position="209"/>
        <end position="230"/>
    </location>
</feature>
<evidence type="ECO:0000256" key="5">
    <source>
        <dbReference type="ARBA" id="ARBA00022989"/>
    </source>
</evidence>
<feature type="transmembrane region" description="Helical" evidence="7">
    <location>
        <begin position="76"/>
        <end position="94"/>
    </location>
</feature>
<evidence type="ECO:0000256" key="2">
    <source>
        <dbReference type="ARBA" id="ARBA00006386"/>
    </source>
</evidence>
<dbReference type="InterPro" id="IPR005524">
    <property type="entry name" value="DUF318"/>
</dbReference>
<comment type="caution">
    <text evidence="8">The sequence shown here is derived from an EMBL/GenBank/DDBJ whole genome shotgun (WGS) entry which is preliminary data.</text>
</comment>
<comment type="subcellular location">
    <subcellularLocation>
        <location evidence="1">Cell membrane</location>
        <topology evidence="1">Multi-pass membrane protein</topology>
    </subcellularLocation>
</comment>
<dbReference type="PANTHER" id="PTHR43299">
    <property type="entry name" value="UPF0718 PROTEIN YRAQ"/>
    <property type="match status" value="1"/>
</dbReference>
<evidence type="ECO:0008006" key="9">
    <source>
        <dbReference type="Google" id="ProtNLM"/>
    </source>
</evidence>
<keyword evidence="5 7" id="KW-1133">Transmembrane helix</keyword>
<evidence type="ECO:0000256" key="4">
    <source>
        <dbReference type="ARBA" id="ARBA00022692"/>
    </source>
</evidence>
<proteinExistence type="inferred from homology"/>
<keyword evidence="6 7" id="KW-0472">Membrane</keyword>
<dbReference type="PANTHER" id="PTHR43299:SF1">
    <property type="entry name" value="UPF0718 PROTEIN YRAQ"/>
    <property type="match status" value="1"/>
</dbReference>
<reference evidence="8" key="1">
    <citation type="journal article" date="2014" name="Front. Microbiol.">
        <title>High frequency of phylogenetically diverse reductive dehalogenase-homologous genes in deep subseafloor sedimentary metagenomes.</title>
        <authorList>
            <person name="Kawai M."/>
            <person name="Futagami T."/>
            <person name="Toyoda A."/>
            <person name="Takaki Y."/>
            <person name="Nishi S."/>
            <person name="Hori S."/>
            <person name="Arai W."/>
            <person name="Tsubouchi T."/>
            <person name="Morono Y."/>
            <person name="Uchiyama I."/>
            <person name="Ito T."/>
            <person name="Fujiyama A."/>
            <person name="Inagaki F."/>
            <person name="Takami H."/>
        </authorList>
    </citation>
    <scope>NUCLEOTIDE SEQUENCE</scope>
    <source>
        <strain evidence="8">Expedition CK06-06</strain>
    </source>
</reference>
<keyword evidence="3" id="KW-1003">Cell membrane</keyword>
<dbReference type="GO" id="GO:0005886">
    <property type="term" value="C:plasma membrane"/>
    <property type="evidence" value="ECO:0007669"/>
    <property type="project" value="UniProtKB-SubCell"/>
</dbReference>
<comment type="similarity">
    <text evidence="2">Belongs to the UPF0718 family.</text>
</comment>
<gene>
    <name evidence="8" type="ORF">S01H4_07104</name>
</gene>
<evidence type="ECO:0000256" key="6">
    <source>
        <dbReference type="ARBA" id="ARBA00023136"/>
    </source>
</evidence>
<evidence type="ECO:0000256" key="7">
    <source>
        <dbReference type="SAM" id="Phobius"/>
    </source>
</evidence>
<dbReference type="EMBL" id="BART01002283">
    <property type="protein sequence ID" value="GAG59221.1"/>
    <property type="molecule type" value="Genomic_DNA"/>
</dbReference>
<keyword evidence="4 7" id="KW-0812">Transmembrane</keyword>
<accession>X1AGN9</accession>
<dbReference type="Pfam" id="PF03773">
    <property type="entry name" value="ArsP_1"/>
    <property type="match status" value="1"/>
</dbReference>
<feature type="transmembrane region" description="Helical" evidence="7">
    <location>
        <begin position="6"/>
        <end position="29"/>
    </location>
</feature>
<name>X1AGN9_9ZZZZ</name>
<feature type="transmembrane region" description="Helical" evidence="7">
    <location>
        <begin position="106"/>
        <end position="131"/>
    </location>
</feature>
<protein>
    <recommendedName>
        <fullName evidence="9">Permease</fullName>
    </recommendedName>
</protein>
<evidence type="ECO:0000313" key="8">
    <source>
        <dbReference type="EMBL" id="GAG59221.1"/>
    </source>
</evidence>